<name>A0ABP7VZH4_9FLAO</name>
<proteinExistence type="predicted"/>
<evidence type="ECO:0000313" key="2">
    <source>
        <dbReference type="Proteomes" id="UP001500367"/>
    </source>
</evidence>
<dbReference type="InterPro" id="IPR029063">
    <property type="entry name" value="SAM-dependent_MTases_sf"/>
</dbReference>
<gene>
    <name evidence="1" type="ORF">GCM10022389_22470</name>
</gene>
<reference evidence="2" key="1">
    <citation type="journal article" date="2019" name="Int. J. Syst. Evol. Microbiol.">
        <title>The Global Catalogue of Microorganisms (GCM) 10K type strain sequencing project: providing services to taxonomists for standard genome sequencing and annotation.</title>
        <authorList>
            <consortium name="The Broad Institute Genomics Platform"/>
            <consortium name="The Broad Institute Genome Sequencing Center for Infectious Disease"/>
            <person name="Wu L."/>
            <person name="Ma J."/>
        </authorList>
    </citation>
    <scope>NUCLEOTIDE SEQUENCE [LARGE SCALE GENOMIC DNA]</scope>
    <source>
        <strain evidence="2">JCM 17069</strain>
    </source>
</reference>
<evidence type="ECO:0000313" key="1">
    <source>
        <dbReference type="EMBL" id="GAA4076166.1"/>
    </source>
</evidence>
<dbReference type="Gene3D" id="3.40.50.150">
    <property type="entry name" value="Vaccinia Virus protein VP39"/>
    <property type="match status" value="1"/>
</dbReference>
<organism evidence="1 2">
    <name type="scientific">Flavobacterium cheonanense</name>
    <dbReference type="NCBI Taxonomy" id="706183"/>
    <lineage>
        <taxon>Bacteria</taxon>
        <taxon>Pseudomonadati</taxon>
        <taxon>Bacteroidota</taxon>
        <taxon>Flavobacteriia</taxon>
        <taxon>Flavobacteriales</taxon>
        <taxon>Flavobacteriaceae</taxon>
        <taxon>Flavobacterium</taxon>
    </lineage>
</organism>
<comment type="caution">
    <text evidence="1">The sequence shown here is derived from an EMBL/GenBank/DDBJ whole genome shotgun (WGS) entry which is preliminary data.</text>
</comment>
<protein>
    <recommendedName>
        <fullName evidence="3">Class I SAM-dependent methyltransferase</fullName>
    </recommendedName>
</protein>
<keyword evidence="2" id="KW-1185">Reference proteome</keyword>
<evidence type="ECO:0008006" key="3">
    <source>
        <dbReference type="Google" id="ProtNLM"/>
    </source>
</evidence>
<dbReference type="RefSeq" id="WP_344816804.1">
    <property type="nucleotide sequence ID" value="NZ_BAABCT010000006.1"/>
</dbReference>
<sequence length="238" mass="27172">MLSKLIKLFSLNFYFDKLSRNTYDTNASILLHRLFPDATILPFTTFSLNPNTILHVINDLQINNRKSIIEFGSGISTVILAKFIVENKLDAKIISIEDNKSWCDFIASQLEKYNCKQVVTLHHIPLVKNSSEVLWYDKNEVAKVVNNQKFDLILVDGPSGGLGKESRKPAVPSIINNINEDFSVFLDDVRRLDERKILNDWFILLKESKFDVKKINPKNKVYGILTSGKSFSSNPVNH</sequence>
<dbReference type="SUPFAM" id="SSF53335">
    <property type="entry name" value="S-adenosyl-L-methionine-dependent methyltransferases"/>
    <property type="match status" value="1"/>
</dbReference>
<dbReference type="Proteomes" id="UP001500367">
    <property type="component" value="Unassembled WGS sequence"/>
</dbReference>
<accession>A0ABP7VZH4</accession>
<dbReference type="EMBL" id="BAABCT010000006">
    <property type="protein sequence ID" value="GAA4076166.1"/>
    <property type="molecule type" value="Genomic_DNA"/>
</dbReference>